<comment type="caution">
    <text evidence="2">The sequence shown here is derived from an EMBL/GenBank/DDBJ whole genome shotgun (WGS) entry which is preliminary data.</text>
</comment>
<accession>A0A6A3HZM5</accession>
<evidence type="ECO:0000313" key="2">
    <source>
        <dbReference type="EMBL" id="KAE8973644.1"/>
    </source>
</evidence>
<dbReference type="InterPro" id="IPR048324">
    <property type="entry name" value="ZSWIM1-3_RNaseH-like"/>
</dbReference>
<name>A0A6A3HZM5_9STRA</name>
<dbReference type="PANTHER" id="PTHR31569">
    <property type="entry name" value="SWIM-TYPE DOMAIN-CONTAINING PROTEIN"/>
    <property type="match status" value="1"/>
</dbReference>
<sequence>MVAMDQCGQGQPVQYSLIETTSDWHMAKCLDHFKRANEHWRFVRMVIVDKDLREVEVIRKKLPEARVLLCHFHVINWLHNTTKNTTKFGAYGADVQTQLKHTVTNLTYARSDADYAVHRDEFKSLAGRIERTELWEYFETNWDACKDMWVMAFRVDLPHFNNHTNNRVESLFGKLKRRLKGHLTMRASLNVLLDYQRRKEELYKTKVEIPGTLRDVKYSEELNIALGMTTRWVAAAIKTQYDVATDSSVADNYSFKDNGATIT</sequence>
<evidence type="ECO:0000313" key="3">
    <source>
        <dbReference type="Proteomes" id="UP000429607"/>
    </source>
</evidence>
<feature type="non-terminal residue" evidence="2">
    <location>
        <position position="263"/>
    </location>
</feature>
<dbReference type="AlphaFoldDB" id="A0A6A3HZM5"/>
<gene>
    <name evidence="2" type="ORF">PR001_g26250</name>
</gene>
<protein>
    <recommendedName>
        <fullName evidence="1">ZSWIM1/3 RNaseH-like domain-containing protein</fullName>
    </recommendedName>
</protein>
<dbReference type="InterPro" id="IPR052579">
    <property type="entry name" value="Zinc_finger_SWIM"/>
</dbReference>
<dbReference type="Pfam" id="PF21056">
    <property type="entry name" value="ZSWIM1-3_RNaseH-like"/>
    <property type="match status" value="1"/>
</dbReference>
<feature type="domain" description="ZSWIM1/3 RNaseH-like" evidence="1">
    <location>
        <begin position="1"/>
        <end position="68"/>
    </location>
</feature>
<dbReference type="Proteomes" id="UP000429607">
    <property type="component" value="Unassembled WGS sequence"/>
</dbReference>
<proteinExistence type="predicted"/>
<evidence type="ECO:0000259" key="1">
    <source>
        <dbReference type="Pfam" id="PF21056"/>
    </source>
</evidence>
<dbReference type="PANTHER" id="PTHR31569:SF4">
    <property type="entry name" value="SWIM-TYPE DOMAIN-CONTAINING PROTEIN"/>
    <property type="match status" value="1"/>
</dbReference>
<reference evidence="2 3" key="1">
    <citation type="submission" date="2018-09" db="EMBL/GenBank/DDBJ databases">
        <title>Genomic investigation of the strawberry pathogen Phytophthora fragariae indicates pathogenicity is determined by transcriptional variation in three key races.</title>
        <authorList>
            <person name="Adams T.M."/>
            <person name="Armitage A.D."/>
            <person name="Sobczyk M.K."/>
            <person name="Bates H.J."/>
            <person name="Dunwell J.M."/>
            <person name="Nellist C.F."/>
            <person name="Harrison R.J."/>
        </authorList>
    </citation>
    <scope>NUCLEOTIDE SEQUENCE [LARGE SCALE GENOMIC DNA]</scope>
    <source>
        <strain evidence="2 3">SCRP249</strain>
    </source>
</reference>
<dbReference type="EMBL" id="QXFV01003822">
    <property type="protein sequence ID" value="KAE8973644.1"/>
    <property type="molecule type" value="Genomic_DNA"/>
</dbReference>
<organism evidence="2 3">
    <name type="scientific">Phytophthora rubi</name>
    <dbReference type="NCBI Taxonomy" id="129364"/>
    <lineage>
        <taxon>Eukaryota</taxon>
        <taxon>Sar</taxon>
        <taxon>Stramenopiles</taxon>
        <taxon>Oomycota</taxon>
        <taxon>Peronosporomycetes</taxon>
        <taxon>Peronosporales</taxon>
        <taxon>Peronosporaceae</taxon>
        <taxon>Phytophthora</taxon>
    </lineage>
</organism>